<evidence type="ECO:0000256" key="6">
    <source>
        <dbReference type="SAM" id="MobiDB-lite"/>
    </source>
</evidence>
<evidence type="ECO:0000256" key="3">
    <source>
        <dbReference type="ARBA" id="ARBA00022478"/>
    </source>
</evidence>
<evidence type="ECO:0000256" key="7">
    <source>
        <dbReference type="SAM" id="Phobius"/>
    </source>
</evidence>
<organism evidence="8 9">
    <name type="scientific">Coemansia spiralis</name>
    <dbReference type="NCBI Taxonomy" id="417178"/>
    <lineage>
        <taxon>Eukaryota</taxon>
        <taxon>Fungi</taxon>
        <taxon>Fungi incertae sedis</taxon>
        <taxon>Zoopagomycota</taxon>
        <taxon>Kickxellomycotina</taxon>
        <taxon>Kickxellomycetes</taxon>
        <taxon>Kickxellales</taxon>
        <taxon>Kickxellaceae</taxon>
        <taxon>Coemansia</taxon>
    </lineage>
</organism>
<accession>A0A9W8L3I5</accession>
<dbReference type="Gene3D" id="1.10.10.10">
    <property type="entry name" value="Winged helix-like DNA-binding domain superfamily/Winged helix DNA-binding domain"/>
    <property type="match status" value="2"/>
</dbReference>
<dbReference type="Pfam" id="PF05158">
    <property type="entry name" value="RNA_pol_Rpc34"/>
    <property type="match status" value="1"/>
</dbReference>
<dbReference type="GO" id="GO:0006383">
    <property type="term" value="P:transcription by RNA polymerase III"/>
    <property type="evidence" value="ECO:0007669"/>
    <property type="project" value="InterPro"/>
</dbReference>
<keyword evidence="3" id="KW-0240">DNA-directed RNA polymerase</keyword>
<dbReference type="InterPro" id="IPR007832">
    <property type="entry name" value="RNA_pol_Rpc34"/>
</dbReference>
<dbReference type="AlphaFoldDB" id="A0A9W8L3I5"/>
<evidence type="ECO:0000256" key="5">
    <source>
        <dbReference type="ARBA" id="ARBA00023242"/>
    </source>
</evidence>
<dbReference type="GO" id="GO:0005654">
    <property type="term" value="C:nucleoplasm"/>
    <property type="evidence" value="ECO:0007669"/>
    <property type="project" value="UniProtKB-ARBA"/>
</dbReference>
<name>A0A9W8L3I5_9FUNG</name>
<evidence type="ECO:0000313" key="8">
    <source>
        <dbReference type="EMBL" id="KAJ2686555.1"/>
    </source>
</evidence>
<feature type="region of interest" description="Disordered" evidence="6">
    <location>
        <begin position="430"/>
        <end position="459"/>
    </location>
</feature>
<reference evidence="8" key="1">
    <citation type="submission" date="2022-07" db="EMBL/GenBank/DDBJ databases">
        <title>Phylogenomic reconstructions and comparative analyses of Kickxellomycotina fungi.</title>
        <authorList>
            <person name="Reynolds N.K."/>
            <person name="Stajich J.E."/>
            <person name="Barry K."/>
            <person name="Grigoriev I.V."/>
            <person name="Crous P."/>
            <person name="Smith M.E."/>
        </authorList>
    </citation>
    <scope>NUCLEOTIDE SEQUENCE</scope>
    <source>
        <strain evidence="8">CBS 109367</strain>
    </source>
</reference>
<dbReference type="EMBL" id="JANBTX010000103">
    <property type="protein sequence ID" value="KAJ2686555.1"/>
    <property type="molecule type" value="Genomic_DNA"/>
</dbReference>
<keyword evidence="7" id="KW-0472">Membrane</keyword>
<feature type="region of interest" description="Disordered" evidence="6">
    <location>
        <begin position="319"/>
        <end position="356"/>
    </location>
</feature>
<keyword evidence="9" id="KW-1185">Reference proteome</keyword>
<dbReference type="InterPro" id="IPR016049">
    <property type="entry name" value="RNA_pol_Rpc34-like"/>
</dbReference>
<evidence type="ECO:0000256" key="1">
    <source>
        <dbReference type="ARBA" id="ARBA00004123"/>
    </source>
</evidence>
<evidence type="ECO:0000313" key="9">
    <source>
        <dbReference type="Proteomes" id="UP001151516"/>
    </source>
</evidence>
<dbReference type="OrthoDB" id="613763at2759"/>
<dbReference type="InterPro" id="IPR036390">
    <property type="entry name" value="WH_DNA-bd_sf"/>
</dbReference>
<dbReference type="InterPro" id="IPR036388">
    <property type="entry name" value="WH-like_DNA-bd_sf"/>
</dbReference>
<proteinExistence type="inferred from homology"/>
<evidence type="ECO:0000256" key="2">
    <source>
        <dbReference type="ARBA" id="ARBA00011038"/>
    </source>
</evidence>
<comment type="subcellular location">
    <subcellularLocation>
        <location evidence="1">Nucleus</location>
    </subcellularLocation>
</comment>
<protein>
    <submittedName>
        <fullName evidence="8">34-kDa subunit of RNA polymerase III (C)</fullName>
    </submittedName>
</protein>
<keyword evidence="5" id="KW-0539">Nucleus</keyword>
<feature type="transmembrane region" description="Helical" evidence="7">
    <location>
        <begin position="356"/>
        <end position="381"/>
    </location>
</feature>
<keyword evidence="4" id="KW-0804">Transcription</keyword>
<keyword evidence="7" id="KW-1133">Transmembrane helix</keyword>
<dbReference type="Proteomes" id="UP001151516">
    <property type="component" value="Unassembled WGS sequence"/>
</dbReference>
<dbReference type="FunFam" id="1.10.10.10:FF:000116">
    <property type="entry name" value="DNA-directed RNA polymerase III subunit RPC6"/>
    <property type="match status" value="1"/>
</dbReference>
<gene>
    <name evidence="8" type="primary">RPC34</name>
    <name evidence="8" type="ORF">IWW39_003565</name>
</gene>
<dbReference type="GO" id="GO:0005666">
    <property type="term" value="C:RNA polymerase III complex"/>
    <property type="evidence" value="ECO:0007669"/>
    <property type="project" value="InterPro"/>
</dbReference>
<dbReference type="PANTHER" id="PTHR12780">
    <property type="entry name" value="RNA POLYMERASE III DNA DIRECTED , 39KD SUBUNIT-RELATED"/>
    <property type="match status" value="1"/>
</dbReference>
<sequence>MSGSLDKEEQAALMDREIYDLALQQPEGLDADFLKVALPNYPLEVAVNGVNRLLKAGRLELMQVGTRILYRGVHASELERMSGLTGDERLVYKHIENSGNEGIWVRTLKQKTNLLQGVITRCLKGLEQKALIKSIKSVKHPTRKLYMMIDLSPSTDITGGPWYTDQEMDTDFIEQLASQCYKYIYIQSYPRAMPRGVYSANHMAYPKSSVIHRHISENGITNVALSVEHIEELLTMLVYDGKIERLAPAFEMDMGGAGGGRSLGAKPKTDWMYRALRVTDKDSPLTDIPCGRCPVYDRCSDTGAITPSKCEYLKTDTNLNADDASKPTSPSQPKPIGNNSNETDEPSSNRSPKGKLSGGAIGGIVVGLLLAIAAAVVAFIWSRNRRNRRLYHANDFEEFKGFSPDSHTNLIAATTIAGYGGDSGRLYSARDSRGYPSSEISEFDEPAAPPSARVANGSSNRIRSDLSFRHLDES</sequence>
<dbReference type="SUPFAM" id="SSF46785">
    <property type="entry name" value="Winged helix' DNA-binding domain"/>
    <property type="match status" value="2"/>
</dbReference>
<comment type="caution">
    <text evidence="8">The sequence shown here is derived from an EMBL/GenBank/DDBJ whole genome shotgun (WGS) entry which is preliminary data.</text>
</comment>
<comment type="similarity">
    <text evidence="2">Belongs to the eukaryotic RPC34/RPC39 RNA polymerase subunit family.</text>
</comment>
<evidence type="ECO:0000256" key="4">
    <source>
        <dbReference type="ARBA" id="ARBA00023163"/>
    </source>
</evidence>
<feature type="compositionally biased region" description="Polar residues" evidence="6">
    <location>
        <begin position="319"/>
        <end position="351"/>
    </location>
</feature>
<dbReference type="GO" id="GO:0005737">
    <property type="term" value="C:cytoplasm"/>
    <property type="evidence" value="ECO:0007669"/>
    <property type="project" value="UniProtKB-ARBA"/>
</dbReference>
<keyword evidence="7" id="KW-0812">Transmembrane</keyword>